<feature type="transmembrane region" description="Helical" evidence="1">
    <location>
        <begin position="157"/>
        <end position="175"/>
    </location>
</feature>
<dbReference type="InterPro" id="IPR055768">
    <property type="entry name" value="DUF7344"/>
</dbReference>
<evidence type="ECO:0000313" key="4">
    <source>
        <dbReference type="Proteomes" id="UP000294028"/>
    </source>
</evidence>
<dbReference type="OMA" id="HVAAWEL"/>
<dbReference type="EMBL" id="RZHH01000003">
    <property type="protein sequence ID" value="RYJ08658.1"/>
    <property type="molecule type" value="Genomic_DNA"/>
</dbReference>
<accession>A0A482SYC2</accession>
<organism evidence="3 4">
    <name type="scientific">Halogeometricum borinquense</name>
    <dbReference type="NCBI Taxonomy" id="60847"/>
    <lineage>
        <taxon>Archaea</taxon>
        <taxon>Methanobacteriati</taxon>
        <taxon>Methanobacteriota</taxon>
        <taxon>Stenosarchaea group</taxon>
        <taxon>Halobacteria</taxon>
        <taxon>Halobacteriales</taxon>
        <taxon>Haloferacaceae</taxon>
        <taxon>Halogeometricum</taxon>
    </lineage>
</organism>
<keyword evidence="1" id="KW-0812">Transmembrane</keyword>
<gene>
    <name evidence="3" type="ORF">ELS19_19450</name>
</gene>
<dbReference type="GeneID" id="9989122"/>
<feature type="domain" description="DUF7344" evidence="2">
    <location>
        <begin position="26"/>
        <end position="99"/>
    </location>
</feature>
<sequence length="188" mass="21527">MGGSGPGTLLTEQSDDDDELHRDEIFDLISNRRRRYAIRYCKEATGPVSLSDLAEHVAAWEHEKTVEEITSRERKSVYTSLQQTHLPRLDRAGIIEFEDGEVELTDRIQSLDIYLDIVPENSVSWGVYYLGLSVLSCVIIAALWLEVLPTDSIPMLVYPTLIVVLFTVSAVYHTVDNYRYRFDEIEQE</sequence>
<comment type="caution">
    <text evidence="3">The sequence shown here is derived from an EMBL/GenBank/DDBJ whole genome shotgun (WGS) entry which is preliminary data.</text>
</comment>
<protein>
    <recommendedName>
        <fullName evidence="2">DUF7344 domain-containing protein</fullName>
    </recommendedName>
</protein>
<name>A0A482SYC2_9EURY</name>
<proteinExistence type="predicted"/>
<evidence type="ECO:0000313" key="3">
    <source>
        <dbReference type="EMBL" id="RYJ08658.1"/>
    </source>
</evidence>
<keyword evidence="1" id="KW-1133">Transmembrane helix</keyword>
<dbReference type="Proteomes" id="UP000294028">
    <property type="component" value="Unassembled WGS sequence"/>
</dbReference>
<dbReference type="Pfam" id="PF24035">
    <property type="entry name" value="DUF7344"/>
    <property type="match status" value="1"/>
</dbReference>
<evidence type="ECO:0000259" key="2">
    <source>
        <dbReference type="Pfam" id="PF24035"/>
    </source>
</evidence>
<reference evidence="3 4" key="1">
    <citation type="submission" date="2018-12" db="EMBL/GenBank/DDBJ databases">
        <title>Genome analysis provides insights into bioremediation potentialities of Halogeometricum borinquense strain N11.</title>
        <authorList>
            <person name="Najjari A."/>
            <person name="Youssef N."/>
            <person name="Fhoula I."/>
            <person name="Ben Dhia O."/>
            <person name="Mahjoubi M."/>
            <person name="Ouzari H.I."/>
            <person name="Cherif A."/>
        </authorList>
    </citation>
    <scope>NUCLEOTIDE SEQUENCE [LARGE SCALE GENOMIC DNA]</scope>
    <source>
        <strain evidence="3 4">N11</strain>
    </source>
</reference>
<evidence type="ECO:0000256" key="1">
    <source>
        <dbReference type="SAM" id="Phobius"/>
    </source>
</evidence>
<dbReference type="RefSeq" id="WP_006055950.1">
    <property type="nucleotide sequence ID" value="NZ_RZHH01000003.1"/>
</dbReference>
<feature type="transmembrane region" description="Helical" evidence="1">
    <location>
        <begin position="127"/>
        <end position="145"/>
    </location>
</feature>
<dbReference type="AlphaFoldDB" id="A0A482SYC2"/>
<keyword evidence="1" id="KW-0472">Membrane</keyword>